<dbReference type="EMBL" id="LQYG01000083">
    <property type="protein sequence ID" value="KYC60832.1"/>
    <property type="molecule type" value="Genomic_DNA"/>
</dbReference>
<evidence type="ECO:0000313" key="2">
    <source>
        <dbReference type="Proteomes" id="UP000075288"/>
    </source>
</evidence>
<reference evidence="1 2" key="1">
    <citation type="submission" date="2016-01" db="EMBL/GenBank/DDBJ databases">
        <title>Genome Sequences of Twelve Sporeforming Bacillus Species Isolated from Foods.</title>
        <authorList>
            <person name="Berendsen E.M."/>
            <person name="Wells-Bennik M.H."/>
            <person name="Krawcyk A.O."/>
            <person name="De Jong A."/>
            <person name="Holsappel S."/>
            <person name="Eijlander R.T."/>
            <person name="Kuipers O.P."/>
        </authorList>
    </citation>
    <scope>NUCLEOTIDE SEQUENCE [LARGE SCALE GENOMIC DNA]</scope>
    <source>
        <strain evidence="1 2">B4098</strain>
    </source>
</reference>
<evidence type="ECO:0000313" key="1">
    <source>
        <dbReference type="EMBL" id="KYC60832.1"/>
    </source>
</evidence>
<dbReference type="Proteomes" id="UP000075288">
    <property type="component" value="Unassembled WGS sequence"/>
</dbReference>
<dbReference type="PATRIC" id="fig|1398.26.peg.691"/>
<gene>
    <name evidence="1" type="ORF">B4098_3076</name>
</gene>
<organism evidence="1 2">
    <name type="scientific">Heyndrickxia coagulans</name>
    <name type="common">Weizmannia coagulans</name>
    <dbReference type="NCBI Taxonomy" id="1398"/>
    <lineage>
        <taxon>Bacteria</taxon>
        <taxon>Bacillati</taxon>
        <taxon>Bacillota</taxon>
        <taxon>Bacilli</taxon>
        <taxon>Bacillales</taxon>
        <taxon>Bacillaceae</taxon>
        <taxon>Heyndrickxia</taxon>
    </lineage>
</organism>
<comment type="caution">
    <text evidence="1">The sequence shown here is derived from an EMBL/GenBank/DDBJ whole genome shotgun (WGS) entry which is preliminary data.</text>
</comment>
<name>A0A150JUC3_HEYCO</name>
<sequence length="39" mass="4267">MPFHQGTGGALLAATGILALQKSRGSRCKRFSKRKHIKD</sequence>
<proteinExistence type="predicted"/>
<protein>
    <submittedName>
        <fullName evidence="1">Uncharacterized protein</fullName>
    </submittedName>
</protein>
<accession>A0A150JUC3</accession>
<dbReference type="AlphaFoldDB" id="A0A150JUC3"/>